<keyword evidence="4" id="KW-0233">DNA recombination</keyword>
<reference evidence="6 7" key="1">
    <citation type="submission" date="2018-06" db="EMBL/GenBank/DDBJ databases">
        <authorList>
            <consortium name="Pathogen Informatics"/>
            <person name="Doyle S."/>
        </authorList>
    </citation>
    <scope>NUCLEOTIDE SEQUENCE [LARGE SCALE GENOMIC DNA]</scope>
    <source>
        <strain evidence="6 7">NCTC8580</strain>
    </source>
</reference>
<dbReference type="InterPro" id="IPR011010">
    <property type="entry name" value="DNA_brk_join_enz"/>
</dbReference>
<keyword evidence="2" id="KW-0229">DNA integration</keyword>
<dbReference type="SUPFAM" id="SSF56349">
    <property type="entry name" value="DNA breaking-rejoining enzymes"/>
    <property type="match status" value="1"/>
</dbReference>
<gene>
    <name evidence="6" type="primary">intA_3</name>
    <name evidence="6" type="ORF">NCTC8580_04193</name>
</gene>
<dbReference type="Gene3D" id="3.30.160.390">
    <property type="entry name" value="Integrase, DNA-binding domain"/>
    <property type="match status" value="1"/>
</dbReference>
<evidence type="ECO:0000313" key="7">
    <source>
        <dbReference type="Proteomes" id="UP000255087"/>
    </source>
</evidence>
<dbReference type="Gene3D" id="1.10.443.10">
    <property type="entry name" value="Intergrase catalytic core"/>
    <property type="match status" value="1"/>
</dbReference>
<dbReference type="InterPro" id="IPR010998">
    <property type="entry name" value="Integrase_recombinase_N"/>
</dbReference>
<dbReference type="PANTHER" id="PTHR30629:SF6">
    <property type="entry name" value="PROPHAGE INTEGRASE INTA-RELATED"/>
    <property type="match status" value="1"/>
</dbReference>
<dbReference type="EMBL" id="UHJC01000001">
    <property type="protein sequence ID" value="SUP86365.1"/>
    <property type="molecule type" value="Genomic_DNA"/>
</dbReference>
<name>A0A380QE59_YERPU</name>
<dbReference type="RefSeq" id="WP_115115686.1">
    <property type="nucleotide sequence ID" value="NZ_UHJC01000001.1"/>
</dbReference>
<proteinExistence type="inferred from homology"/>
<dbReference type="GO" id="GO:0015074">
    <property type="term" value="P:DNA integration"/>
    <property type="evidence" value="ECO:0007669"/>
    <property type="project" value="UniProtKB-KW"/>
</dbReference>
<dbReference type="Pfam" id="PF22022">
    <property type="entry name" value="Phage_int_M"/>
    <property type="match status" value="1"/>
</dbReference>
<dbReference type="Proteomes" id="UP000255087">
    <property type="component" value="Unassembled WGS sequence"/>
</dbReference>
<dbReference type="Gene3D" id="1.10.150.130">
    <property type="match status" value="1"/>
</dbReference>
<dbReference type="InterPro" id="IPR013762">
    <property type="entry name" value="Integrase-like_cat_sf"/>
</dbReference>
<sequence>MSKITRPITNTEIKSAKVRGQDYTLHDGGGLYLLIKANGSKIWRFSYSRPFTKKRALISFGSYPVVSLASARKSRDEAKDLLAADIDPGSNRKKKKNEAINKVERIFSNVAMSWFELKKSTGIRINTEKAIEQILSKHLIPTFGCIPVGELNTAEIVRELSPIKLSGKIRTLNLAARRMKEIMDYAVNMGFLLHNPALNIMKVIEHHKTEPYKTIKSSELPDFWQRLKNTVMEPETLLLIEWQLLTMTRPNEACGTCWDEIDLENRLWTIPAERMKGKREHQVALSTQAVSILNKMKDYSLGQKYVFMSPRKTHRHIQRGTIGNVLNRAGGDIVPHGFRALASTTLNEQGFNPDVIEAALAHVGSNVVRNAYNRSTYLEQRYKLMQWWGDFVDRAKGGEVLSSLLYRATGALHC</sequence>
<accession>A0A380QE59</accession>
<feature type="domain" description="Tyr recombinase" evidence="5">
    <location>
        <begin position="210"/>
        <end position="385"/>
    </location>
</feature>
<dbReference type="InterPro" id="IPR038488">
    <property type="entry name" value="Integrase_DNA-bd_sf"/>
</dbReference>
<dbReference type="AlphaFoldDB" id="A0A380QE59"/>
<protein>
    <submittedName>
        <fullName evidence="6">Integrase</fullName>
    </submittedName>
</protein>
<dbReference type="GO" id="GO:0003677">
    <property type="term" value="F:DNA binding"/>
    <property type="evidence" value="ECO:0007669"/>
    <property type="project" value="UniProtKB-KW"/>
</dbReference>
<keyword evidence="3" id="KW-0238">DNA-binding</keyword>
<evidence type="ECO:0000256" key="2">
    <source>
        <dbReference type="ARBA" id="ARBA00022908"/>
    </source>
</evidence>
<evidence type="ECO:0000256" key="4">
    <source>
        <dbReference type="ARBA" id="ARBA00023172"/>
    </source>
</evidence>
<evidence type="ECO:0000256" key="1">
    <source>
        <dbReference type="ARBA" id="ARBA00008857"/>
    </source>
</evidence>
<evidence type="ECO:0000256" key="3">
    <source>
        <dbReference type="ARBA" id="ARBA00023125"/>
    </source>
</evidence>
<organism evidence="6 7">
    <name type="scientific">Yersinia pseudotuberculosis</name>
    <dbReference type="NCBI Taxonomy" id="633"/>
    <lineage>
        <taxon>Bacteria</taxon>
        <taxon>Pseudomonadati</taxon>
        <taxon>Pseudomonadota</taxon>
        <taxon>Gammaproteobacteria</taxon>
        <taxon>Enterobacterales</taxon>
        <taxon>Yersiniaceae</taxon>
        <taxon>Yersinia</taxon>
    </lineage>
</organism>
<dbReference type="InterPro" id="IPR050808">
    <property type="entry name" value="Phage_Integrase"/>
</dbReference>
<dbReference type="GO" id="GO:0006310">
    <property type="term" value="P:DNA recombination"/>
    <property type="evidence" value="ECO:0007669"/>
    <property type="project" value="UniProtKB-KW"/>
</dbReference>
<evidence type="ECO:0000259" key="5">
    <source>
        <dbReference type="PROSITE" id="PS51898"/>
    </source>
</evidence>
<dbReference type="InterPro" id="IPR025166">
    <property type="entry name" value="Integrase_DNA_bind_dom"/>
</dbReference>
<dbReference type="PROSITE" id="PS51898">
    <property type="entry name" value="TYR_RECOMBINASE"/>
    <property type="match status" value="1"/>
</dbReference>
<comment type="similarity">
    <text evidence="1">Belongs to the 'phage' integrase family.</text>
</comment>
<dbReference type="CDD" id="cd00801">
    <property type="entry name" value="INT_P4_C"/>
    <property type="match status" value="1"/>
</dbReference>
<dbReference type="InterPro" id="IPR053876">
    <property type="entry name" value="Phage_int_M"/>
</dbReference>
<dbReference type="PANTHER" id="PTHR30629">
    <property type="entry name" value="PROPHAGE INTEGRASE"/>
    <property type="match status" value="1"/>
</dbReference>
<evidence type="ECO:0000313" key="6">
    <source>
        <dbReference type="EMBL" id="SUP86365.1"/>
    </source>
</evidence>
<dbReference type="Pfam" id="PF00589">
    <property type="entry name" value="Phage_integrase"/>
    <property type="match status" value="1"/>
</dbReference>
<dbReference type="InterPro" id="IPR002104">
    <property type="entry name" value="Integrase_catalytic"/>
</dbReference>
<dbReference type="Pfam" id="PF13356">
    <property type="entry name" value="Arm-DNA-bind_3"/>
    <property type="match status" value="1"/>
</dbReference>